<keyword evidence="1" id="KW-0472">Membrane</keyword>
<gene>
    <name evidence="2" type="ORF">PLANPX_4840</name>
</gene>
<organism evidence="2 3">
    <name type="scientific">Lacipirellula parvula</name>
    <dbReference type="NCBI Taxonomy" id="2650471"/>
    <lineage>
        <taxon>Bacteria</taxon>
        <taxon>Pseudomonadati</taxon>
        <taxon>Planctomycetota</taxon>
        <taxon>Planctomycetia</taxon>
        <taxon>Pirellulales</taxon>
        <taxon>Lacipirellulaceae</taxon>
        <taxon>Lacipirellula</taxon>
    </lineage>
</organism>
<feature type="transmembrane region" description="Helical" evidence="1">
    <location>
        <begin position="52"/>
        <end position="73"/>
    </location>
</feature>
<reference evidence="3" key="1">
    <citation type="submission" date="2019-10" db="EMBL/GenBank/DDBJ databases">
        <title>Lacipirellula parvula gen. nov., sp. nov., representing a lineage of planctomycetes widespread in freshwater anoxic habitats, and description of the family Lacipirellulaceae.</title>
        <authorList>
            <person name="Dedysh S.N."/>
            <person name="Kulichevskaya I.S."/>
            <person name="Beletsky A.V."/>
            <person name="Rakitin A.L."/>
            <person name="Mardanov A.V."/>
            <person name="Ivanova A.A."/>
            <person name="Saltykova V.X."/>
            <person name="Rijpstra W.I.C."/>
            <person name="Sinninghe Damste J.S."/>
            <person name="Ravin N.V."/>
        </authorList>
    </citation>
    <scope>NUCLEOTIDE SEQUENCE [LARGE SCALE GENOMIC DNA]</scope>
    <source>
        <strain evidence="3">PX69</strain>
    </source>
</reference>
<dbReference type="KEGG" id="lpav:PLANPX_4840"/>
<proteinExistence type="predicted"/>
<accession>A0A5K7XFE2</accession>
<keyword evidence="1" id="KW-1133">Transmembrane helix</keyword>
<name>A0A5K7XFE2_9BACT</name>
<protein>
    <submittedName>
        <fullName evidence="2">Uncharacterized protein</fullName>
    </submittedName>
</protein>
<sequence>MEEESRARRDLILAQGKLQEERNRLLENWSELELSRQAAIERQRRWAATETVGASLAAALTALLALGICWRVMAGQGSSAIDVEAACWLFEHEASCDARTRRLASNTSIDTPDLTTISGELS</sequence>
<dbReference type="Proteomes" id="UP000326837">
    <property type="component" value="Chromosome"/>
</dbReference>
<evidence type="ECO:0000256" key="1">
    <source>
        <dbReference type="SAM" id="Phobius"/>
    </source>
</evidence>
<dbReference type="EMBL" id="AP021861">
    <property type="protein sequence ID" value="BBO35228.1"/>
    <property type="molecule type" value="Genomic_DNA"/>
</dbReference>
<dbReference type="AlphaFoldDB" id="A0A5K7XFE2"/>
<evidence type="ECO:0000313" key="3">
    <source>
        <dbReference type="Proteomes" id="UP000326837"/>
    </source>
</evidence>
<evidence type="ECO:0000313" key="2">
    <source>
        <dbReference type="EMBL" id="BBO35228.1"/>
    </source>
</evidence>
<keyword evidence="1" id="KW-0812">Transmembrane</keyword>
<keyword evidence="3" id="KW-1185">Reference proteome</keyword>